<accession>A0AAT9LCW4</accession>
<reference evidence="1" key="2">
    <citation type="journal article" date="2023" name="Biology">
        <title>Prokaryotic Life Associated with Coal-Fire Gas Vents Revealed by Metagenomics.</title>
        <authorList>
            <person name="Kadnikov V.V."/>
            <person name="Mardanov A.V."/>
            <person name="Beletsky A.V."/>
            <person name="Karnachuk O.V."/>
            <person name="Ravin N.V."/>
        </authorList>
    </citation>
    <scope>NUCLEOTIDE SEQUENCE</scope>
    <source>
        <strain evidence="1">Bu02</strain>
    </source>
</reference>
<dbReference type="InterPro" id="IPR014198">
    <property type="entry name" value="Spore_III_AB"/>
</dbReference>
<organism evidence="1">
    <name type="scientific">Candidatus Fermentithermobacillus carboniphilus</name>
    <dbReference type="NCBI Taxonomy" id="3085328"/>
    <lineage>
        <taxon>Bacteria</taxon>
        <taxon>Bacillati</taxon>
        <taxon>Bacillota</taxon>
        <taxon>Candidatus Fermentithermobacillia</taxon>
        <taxon>Candidatus Fermentithermobacillales</taxon>
        <taxon>Candidatus Fermentithermobacillaceae</taxon>
        <taxon>Candidatus Fermentithermobacillus</taxon>
    </lineage>
</organism>
<gene>
    <name evidence="1" type="ORF">IMF26_02365</name>
</gene>
<name>A0AAT9LCW4_9FIRM</name>
<dbReference type="EMBL" id="CP062796">
    <property type="protein sequence ID" value="QUL98937.1"/>
    <property type="molecule type" value="Genomic_DNA"/>
</dbReference>
<evidence type="ECO:0000313" key="1">
    <source>
        <dbReference type="EMBL" id="QUL98937.1"/>
    </source>
</evidence>
<dbReference type="Pfam" id="PF09548">
    <property type="entry name" value="Spore_III_AB"/>
    <property type="match status" value="1"/>
</dbReference>
<dbReference type="AlphaFoldDB" id="A0AAT9LCW4"/>
<sequence>MDVTLCAKVLGSGLVLGAGALAGYTAAKATEERLKELERLEICLINLSTEISYFLSPLPKALVKAGQKSGGEAGRLFVEMGNLVGMGRRKTPDEALEEALVSIREDSIPRFGLETLRDLAKNLGGTGHREQIRYIEGSIERLKDHRRLFEEESRKKARLYRYLGLLGALSTVIVLI</sequence>
<dbReference type="KEGG" id="fcz:IMF26_02365"/>
<protein>
    <submittedName>
        <fullName evidence="1">Stage III sporulation protein AB</fullName>
    </submittedName>
</protein>
<reference evidence="1" key="1">
    <citation type="submission" date="2020-10" db="EMBL/GenBank/DDBJ databases">
        <authorList>
            <person name="Kadnikov V."/>
            <person name="Beletsky A.V."/>
            <person name="Mardanov A.V."/>
            <person name="Karnachuk O.V."/>
            <person name="Ravin N.V."/>
        </authorList>
    </citation>
    <scope>NUCLEOTIDE SEQUENCE</scope>
    <source>
        <strain evidence="1">Bu02</strain>
    </source>
</reference>
<proteinExistence type="predicted"/>